<evidence type="ECO:0000313" key="2">
    <source>
        <dbReference type="EMBL" id="MBX7499897.1"/>
    </source>
</evidence>
<name>A0ABS7JQH6_9SPHN</name>
<accession>A0ABS7JQH6</accession>
<proteinExistence type="predicted"/>
<protein>
    <submittedName>
        <fullName evidence="2">DUF2061 domain-containing protein</fullName>
    </submittedName>
</protein>
<dbReference type="Proteomes" id="UP000782554">
    <property type="component" value="Unassembled WGS sequence"/>
</dbReference>
<dbReference type="EMBL" id="JAIGNU010000001">
    <property type="protein sequence ID" value="MBX7499897.1"/>
    <property type="molecule type" value="Genomic_DNA"/>
</dbReference>
<evidence type="ECO:0000259" key="1">
    <source>
        <dbReference type="Pfam" id="PF09834"/>
    </source>
</evidence>
<dbReference type="Pfam" id="PF09834">
    <property type="entry name" value="DUF2061"/>
    <property type="match status" value="1"/>
</dbReference>
<keyword evidence="3" id="KW-1185">Reference proteome</keyword>
<comment type="caution">
    <text evidence="2">The sequence shown here is derived from an EMBL/GenBank/DDBJ whole genome shotgun (WGS) entry which is preliminary data.</text>
</comment>
<sequence length="112" mass="12544">MVLYYLHERFWEWTSWGTSPNGNRRRESYSRSTTKTATWRVLASLDTTLLAWLFTGNVATAASIGGLEVATKLVLYFFHERAWAHIGYGLVTASPITLAPVPDPTPVEPLTS</sequence>
<reference evidence="2 3" key="1">
    <citation type="submission" date="2021-08" db="EMBL/GenBank/DDBJ databases">
        <title>Comparative Genomics Analysis of the Genus Qipengyuania Reveals Extensive Genetic Diversity and Metabolic Versatility, Including the Description of Fifteen Novel Species.</title>
        <authorList>
            <person name="Liu Y."/>
        </authorList>
    </citation>
    <scope>NUCLEOTIDE SEQUENCE [LARGE SCALE GENOMIC DNA]</scope>
    <source>
        <strain evidence="2 3">YG27</strain>
    </source>
</reference>
<feature type="domain" description="DUF2061" evidence="1">
    <location>
        <begin position="35"/>
        <end position="84"/>
    </location>
</feature>
<dbReference type="InterPro" id="IPR018638">
    <property type="entry name" value="DUF2061_membrane"/>
</dbReference>
<organism evidence="2 3">
    <name type="scientific">Qipengyuania mesophila</name>
    <dbReference type="NCBI Taxonomy" id="2867246"/>
    <lineage>
        <taxon>Bacteria</taxon>
        <taxon>Pseudomonadati</taxon>
        <taxon>Pseudomonadota</taxon>
        <taxon>Alphaproteobacteria</taxon>
        <taxon>Sphingomonadales</taxon>
        <taxon>Erythrobacteraceae</taxon>
        <taxon>Qipengyuania</taxon>
    </lineage>
</organism>
<evidence type="ECO:0000313" key="3">
    <source>
        <dbReference type="Proteomes" id="UP000782554"/>
    </source>
</evidence>
<gene>
    <name evidence="2" type="ORF">K3181_00395</name>
</gene>